<dbReference type="GO" id="GO:0000463">
    <property type="term" value="P:maturation of LSU-rRNA from tricistronic rRNA transcript (SSU-rRNA, 5.8S rRNA, LSU-rRNA)"/>
    <property type="evidence" value="ECO:0007669"/>
    <property type="project" value="TreeGrafter"/>
</dbReference>
<keyword evidence="10" id="KW-1185">Reference proteome</keyword>
<evidence type="ECO:0000259" key="8">
    <source>
        <dbReference type="PROSITE" id="PS50833"/>
    </source>
</evidence>
<feature type="region of interest" description="Disordered" evidence="7">
    <location>
        <begin position="241"/>
        <end position="260"/>
    </location>
</feature>
<feature type="compositionally biased region" description="Basic residues" evidence="7">
    <location>
        <begin position="276"/>
        <end position="286"/>
    </location>
</feature>
<organism evidence="9 10">
    <name type="scientific">Potamilus streckersoni</name>
    <dbReference type="NCBI Taxonomy" id="2493646"/>
    <lineage>
        <taxon>Eukaryota</taxon>
        <taxon>Metazoa</taxon>
        <taxon>Spiralia</taxon>
        <taxon>Lophotrochozoa</taxon>
        <taxon>Mollusca</taxon>
        <taxon>Bivalvia</taxon>
        <taxon>Autobranchia</taxon>
        <taxon>Heteroconchia</taxon>
        <taxon>Palaeoheterodonta</taxon>
        <taxon>Unionida</taxon>
        <taxon>Unionoidea</taxon>
        <taxon>Unionidae</taxon>
        <taxon>Ambleminae</taxon>
        <taxon>Lampsilini</taxon>
        <taxon>Potamilus</taxon>
    </lineage>
</organism>
<reference evidence="9" key="1">
    <citation type="journal article" date="2021" name="Genome Biol. Evol.">
        <title>A High-Quality Reference Genome for a Parasitic Bivalve with Doubly Uniparental Inheritance (Bivalvia: Unionida).</title>
        <authorList>
            <person name="Smith C.H."/>
        </authorList>
    </citation>
    <scope>NUCLEOTIDE SEQUENCE</scope>
    <source>
        <strain evidence="9">CHS0354</strain>
    </source>
</reference>
<dbReference type="AlphaFoldDB" id="A0AAE0SIH8"/>
<protein>
    <recommendedName>
        <fullName evidence="3 6">Ribosome production factor 2 homolog</fullName>
    </recommendedName>
    <alternativeName>
        <fullName evidence="5 6">Ribosome biogenesis protein RPF2 homolog</fullName>
    </alternativeName>
</protein>
<sequence length="305" mass="35136">MVMQRIVKPKTQRGKRFLQSREPKIHENTKTATFVKGGNTSETISQILKELHILKKPNSVTYKRRNILRPFEDETPLEYFAQKSDSALFMFGSHSKKRPHNIVVGRMFDYHVLDMVEFGVEKFQSMFDIKGSKCAVGTKPCIMFAGDIFDQDGEYKRIKNLFLDFFRGTLVEQIRLAGLEHVVIITAIEGKIYIRNYRILMKKSGSRTPRIELEDMGPSLDLTVRRTKLASNDLYKRALKVPKTAKPKKTKNISQDPFGSKLGRIHMQKQDLSKLQTRKLKGLKRKRGEEVNTAKSKKSKPSETV</sequence>
<evidence type="ECO:0000256" key="4">
    <source>
        <dbReference type="ARBA" id="ARBA00023242"/>
    </source>
</evidence>
<evidence type="ECO:0000256" key="1">
    <source>
        <dbReference type="ARBA" id="ARBA00004604"/>
    </source>
</evidence>
<comment type="subcellular location">
    <subcellularLocation>
        <location evidence="1 6">Nucleus</location>
        <location evidence="1 6">Nucleolus</location>
    </subcellularLocation>
</comment>
<dbReference type="GO" id="GO:0019843">
    <property type="term" value="F:rRNA binding"/>
    <property type="evidence" value="ECO:0007669"/>
    <property type="project" value="UniProtKB-UniRule"/>
</dbReference>
<evidence type="ECO:0000256" key="7">
    <source>
        <dbReference type="SAM" id="MobiDB-lite"/>
    </source>
</evidence>
<name>A0AAE0SIH8_9BIVA</name>
<dbReference type="Proteomes" id="UP001195483">
    <property type="component" value="Unassembled WGS sequence"/>
</dbReference>
<feature type="region of interest" description="Disordered" evidence="7">
    <location>
        <begin position="265"/>
        <end position="305"/>
    </location>
</feature>
<comment type="similarity">
    <text evidence="2 6">Belongs to the RPF2 family.</text>
</comment>
<feature type="domain" description="Brix" evidence="8">
    <location>
        <begin position="30"/>
        <end position="233"/>
    </location>
</feature>
<comment type="caution">
    <text evidence="9">The sequence shown here is derived from an EMBL/GenBank/DDBJ whole genome shotgun (WGS) entry which is preliminary data.</text>
</comment>
<evidence type="ECO:0000256" key="5">
    <source>
        <dbReference type="ARBA" id="ARBA00030889"/>
    </source>
</evidence>
<dbReference type="GO" id="GO:0005730">
    <property type="term" value="C:nucleolus"/>
    <property type="evidence" value="ECO:0007669"/>
    <property type="project" value="UniProtKB-SubCell"/>
</dbReference>
<accession>A0AAE0SIH8</accession>
<feature type="compositionally biased region" description="Basic residues" evidence="7">
    <location>
        <begin position="241"/>
        <end position="251"/>
    </location>
</feature>
<dbReference type="PANTHER" id="PTHR12728">
    <property type="entry name" value="BRIX DOMAIN CONTAINING PROTEIN"/>
    <property type="match status" value="1"/>
</dbReference>
<dbReference type="EMBL" id="JAEAOA010000547">
    <property type="protein sequence ID" value="KAK3592612.1"/>
    <property type="molecule type" value="Genomic_DNA"/>
</dbReference>
<dbReference type="InterPro" id="IPR007109">
    <property type="entry name" value="Brix"/>
</dbReference>
<evidence type="ECO:0000256" key="2">
    <source>
        <dbReference type="ARBA" id="ARBA00010782"/>
    </source>
</evidence>
<dbReference type="PANTHER" id="PTHR12728:SF0">
    <property type="entry name" value="RIBOSOME PRODUCTION FACTOR 2 HOMOLOG"/>
    <property type="match status" value="1"/>
</dbReference>
<dbReference type="InterPro" id="IPR039770">
    <property type="entry name" value="Rpf2"/>
</dbReference>
<proteinExistence type="inferred from homology"/>
<dbReference type="Pfam" id="PF04427">
    <property type="entry name" value="Brix"/>
    <property type="match status" value="1"/>
</dbReference>
<evidence type="ECO:0000313" key="9">
    <source>
        <dbReference type="EMBL" id="KAK3592612.1"/>
    </source>
</evidence>
<evidence type="ECO:0000256" key="3">
    <source>
        <dbReference type="ARBA" id="ARBA00020387"/>
    </source>
</evidence>
<dbReference type="GO" id="GO:0000027">
    <property type="term" value="P:ribosomal large subunit assembly"/>
    <property type="evidence" value="ECO:0007669"/>
    <property type="project" value="InterPro"/>
</dbReference>
<keyword evidence="4 6" id="KW-0539">Nucleus</keyword>
<evidence type="ECO:0000313" key="10">
    <source>
        <dbReference type="Proteomes" id="UP001195483"/>
    </source>
</evidence>
<dbReference type="PROSITE" id="PS50833">
    <property type="entry name" value="BRIX"/>
    <property type="match status" value="1"/>
</dbReference>
<reference evidence="9" key="2">
    <citation type="journal article" date="2021" name="Genome Biol. Evol.">
        <title>Developing a high-quality reference genome for a parasitic bivalve with doubly uniparental inheritance (Bivalvia: Unionida).</title>
        <authorList>
            <person name="Smith C.H."/>
        </authorList>
    </citation>
    <scope>NUCLEOTIDE SEQUENCE</scope>
    <source>
        <strain evidence="9">CHS0354</strain>
        <tissue evidence="9">Mantle</tissue>
    </source>
</reference>
<gene>
    <name evidence="9" type="ORF">CHS0354_008148</name>
</gene>
<reference evidence="9" key="3">
    <citation type="submission" date="2023-05" db="EMBL/GenBank/DDBJ databases">
        <authorList>
            <person name="Smith C.H."/>
        </authorList>
    </citation>
    <scope>NUCLEOTIDE SEQUENCE</scope>
    <source>
        <strain evidence="9">CHS0354</strain>
        <tissue evidence="9">Mantle</tissue>
    </source>
</reference>
<evidence type="ECO:0000256" key="6">
    <source>
        <dbReference type="RuleBase" id="RU367086"/>
    </source>
</evidence>
<dbReference type="SMART" id="SM00879">
    <property type="entry name" value="Brix"/>
    <property type="match status" value="1"/>
</dbReference>